<feature type="domain" description="PASTA" evidence="11">
    <location>
        <begin position="665"/>
        <end position="732"/>
    </location>
</feature>
<feature type="domain" description="PASTA" evidence="11">
    <location>
        <begin position="536"/>
        <end position="602"/>
    </location>
</feature>
<dbReference type="Gene3D" id="1.10.510.10">
    <property type="entry name" value="Transferase(Phosphotransferase) domain 1"/>
    <property type="match status" value="1"/>
</dbReference>
<dbReference type="PANTHER" id="PTHR43289:SF34">
    <property type="entry name" value="SERINE_THREONINE-PROTEIN KINASE YBDM-RELATED"/>
    <property type="match status" value="1"/>
</dbReference>
<dbReference type="Pfam" id="PF03793">
    <property type="entry name" value="PASTA"/>
    <property type="match status" value="3"/>
</dbReference>
<dbReference type="Proteomes" id="UP001552427">
    <property type="component" value="Unassembled WGS sequence"/>
</dbReference>
<dbReference type="InterPro" id="IPR008271">
    <property type="entry name" value="Ser/Thr_kinase_AS"/>
</dbReference>
<keyword evidence="13" id="KW-1185">Reference proteome</keyword>
<dbReference type="InterPro" id="IPR000719">
    <property type="entry name" value="Prot_kinase_dom"/>
</dbReference>
<dbReference type="CDD" id="cd14014">
    <property type="entry name" value="STKc_PknB_like"/>
    <property type="match status" value="1"/>
</dbReference>
<feature type="compositionally biased region" description="Low complexity" evidence="9">
    <location>
        <begin position="474"/>
        <end position="484"/>
    </location>
</feature>
<dbReference type="SMART" id="SM00740">
    <property type="entry name" value="PASTA"/>
    <property type="match status" value="3"/>
</dbReference>
<feature type="compositionally biased region" description="Low complexity" evidence="9">
    <location>
        <begin position="744"/>
        <end position="760"/>
    </location>
</feature>
<evidence type="ECO:0000256" key="3">
    <source>
        <dbReference type="ARBA" id="ARBA00022679"/>
    </source>
</evidence>
<evidence type="ECO:0000313" key="12">
    <source>
        <dbReference type="EMBL" id="MEV4287176.1"/>
    </source>
</evidence>
<evidence type="ECO:0000313" key="13">
    <source>
        <dbReference type="Proteomes" id="UP001552427"/>
    </source>
</evidence>
<dbReference type="Pfam" id="PF00069">
    <property type="entry name" value="Pkinase"/>
    <property type="match status" value="1"/>
</dbReference>
<evidence type="ECO:0000256" key="1">
    <source>
        <dbReference type="ARBA" id="ARBA00012513"/>
    </source>
</evidence>
<comment type="caution">
    <text evidence="12">The sequence shown here is derived from an EMBL/GenBank/DDBJ whole genome shotgun (WGS) entry which is preliminary data.</text>
</comment>
<dbReference type="PANTHER" id="PTHR43289">
    <property type="entry name" value="MITOGEN-ACTIVATED PROTEIN KINASE KINASE KINASE 20-RELATED"/>
    <property type="match status" value="1"/>
</dbReference>
<comment type="catalytic activity">
    <reaction evidence="7">
        <text>L-threonyl-[protein] + ATP = O-phospho-L-threonyl-[protein] + ADP + H(+)</text>
        <dbReference type="Rhea" id="RHEA:46608"/>
        <dbReference type="Rhea" id="RHEA-COMP:11060"/>
        <dbReference type="Rhea" id="RHEA-COMP:11605"/>
        <dbReference type="ChEBI" id="CHEBI:15378"/>
        <dbReference type="ChEBI" id="CHEBI:30013"/>
        <dbReference type="ChEBI" id="CHEBI:30616"/>
        <dbReference type="ChEBI" id="CHEBI:61977"/>
        <dbReference type="ChEBI" id="CHEBI:456216"/>
        <dbReference type="EC" id="2.7.11.1"/>
    </reaction>
</comment>
<feature type="region of interest" description="Disordered" evidence="9">
    <location>
        <begin position="474"/>
        <end position="544"/>
    </location>
</feature>
<reference evidence="12 13" key="1">
    <citation type="submission" date="2024-06" db="EMBL/GenBank/DDBJ databases">
        <title>The Natural Products Discovery Center: Release of the First 8490 Sequenced Strains for Exploring Actinobacteria Biosynthetic Diversity.</title>
        <authorList>
            <person name="Kalkreuter E."/>
            <person name="Kautsar S.A."/>
            <person name="Yang D."/>
            <person name="Bader C.D."/>
            <person name="Teijaro C.N."/>
            <person name="Fluegel L."/>
            <person name="Davis C.M."/>
            <person name="Simpson J.R."/>
            <person name="Lauterbach L."/>
            <person name="Steele A.D."/>
            <person name="Gui C."/>
            <person name="Meng S."/>
            <person name="Li G."/>
            <person name="Viehrig K."/>
            <person name="Ye F."/>
            <person name="Su P."/>
            <person name="Kiefer A.F."/>
            <person name="Nichols A."/>
            <person name="Cepeda A.J."/>
            <person name="Yan W."/>
            <person name="Fan B."/>
            <person name="Jiang Y."/>
            <person name="Adhikari A."/>
            <person name="Zheng C.-J."/>
            <person name="Schuster L."/>
            <person name="Cowan T.M."/>
            <person name="Smanski M.J."/>
            <person name="Chevrette M.G."/>
            <person name="De Carvalho L.P.S."/>
            <person name="Shen B."/>
        </authorList>
    </citation>
    <scope>NUCLEOTIDE SEQUENCE [LARGE SCALE GENOMIC DNA]</scope>
    <source>
        <strain evidence="12 13">NPDC049574</strain>
    </source>
</reference>
<organism evidence="12 13">
    <name type="scientific">Nonomuraea bangladeshensis</name>
    <dbReference type="NCBI Taxonomy" id="404385"/>
    <lineage>
        <taxon>Bacteria</taxon>
        <taxon>Bacillati</taxon>
        <taxon>Actinomycetota</taxon>
        <taxon>Actinomycetes</taxon>
        <taxon>Streptosporangiales</taxon>
        <taxon>Streptosporangiaceae</taxon>
        <taxon>Nonomuraea</taxon>
    </lineage>
</organism>
<keyword evidence="2" id="KW-0723">Serine/threonine-protein kinase</keyword>
<accession>A0ABV3H3S3</accession>
<dbReference type="SUPFAM" id="SSF56112">
    <property type="entry name" value="Protein kinase-like (PK-like)"/>
    <property type="match status" value="1"/>
</dbReference>
<evidence type="ECO:0000259" key="10">
    <source>
        <dbReference type="PROSITE" id="PS50011"/>
    </source>
</evidence>
<evidence type="ECO:0000256" key="7">
    <source>
        <dbReference type="ARBA" id="ARBA00047899"/>
    </source>
</evidence>
<sequence>MPTAQPLRTGDPARLGAYELSGRLGEGGQGVVFLGARDGEAYAVKLLHGPVGDERAAFLREVELAKHVARFCTAQVIDAGFDEGRAYIVSEYVDGPSLAREVALTGPRRGGALERLAVGTATAITAIHRAGIVHRDFKPQNVLLGSDGPRVIDFGLARALDAAATVSGRGVGTPAYMAPEQITASAVTGKADVFSWAATMCFAANATAPFGQDSVAPVLHRILTAPPELGRLEGRLRTLVEACLEKDARNRPGSRELLFELLGESSAAALPSEVLATPPPHILRAQPPPDPPAQALVPEQRVPVAEPEATGTPGGYVLPGGDDPSEPASPGASAFSASPAPTSPAAGRGGAGMGLAGQSESETGPAGQGGLGMGPAGRDGSEVVPAGRDGSQVVPAGRDGSETGPAGQSRLGTGPPRRGGPGAGSPGGGRLRVAGDPARRTGWLRAALAVSVALLVTATVLLAVLVPTIGRNGQAAQVAGPVAGTRPVTSGPRTTKPPSTAGPPRQGQRNQPADRTQPRPGTNPATNPATLPGTAGPPPVTVPALTGLDRAAAVKAIKRAGLVPGAVTQADSPEKIGKVLSSEPAAGARAAKGAAVALRVSAGVPVPAVAGQQREAALSALAAAGLKAGAVTRTCSAKPDDSVIAARPEPGTRVAGGTAVALTVSREGVSVPSVVGRSRADARAALRAAGLAVRARGQVVDNASQVGLVIAQSLQAGTCAGSGAAVVLTVGLQRQPAPDPEPTATPTLPSGGSEVPPESS</sequence>
<dbReference type="Gene3D" id="3.30.10.20">
    <property type="match status" value="3"/>
</dbReference>
<protein>
    <recommendedName>
        <fullName evidence="1">non-specific serine/threonine protein kinase</fullName>
        <ecNumber evidence="1">2.7.11.1</ecNumber>
    </recommendedName>
</protein>
<feature type="region of interest" description="Disordered" evidence="9">
    <location>
        <begin position="305"/>
        <end position="434"/>
    </location>
</feature>
<dbReference type="PROSITE" id="PS50011">
    <property type="entry name" value="PROTEIN_KINASE_DOM"/>
    <property type="match status" value="1"/>
</dbReference>
<dbReference type="EC" id="2.7.11.1" evidence="1"/>
<evidence type="ECO:0000256" key="4">
    <source>
        <dbReference type="ARBA" id="ARBA00022741"/>
    </source>
</evidence>
<dbReference type="InterPro" id="IPR011009">
    <property type="entry name" value="Kinase-like_dom_sf"/>
</dbReference>
<name>A0ABV3H3S3_9ACTN</name>
<evidence type="ECO:0000259" key="11">
    <source>
        <dbReference type="PROSITE" id="PS51178"/>
    </source>
</evidence>
<evidence type="ECO:0000256" key="6">
    <source>
        <dbReference type="ARBA" id="ARBA00022840"/>
    </source>
</evidence>
<dbReference type="PROSITE" id="PS00108">
    <property type="entry name" value="PROTEIN_KINASE_ST"/>
    <property type="match status" value="1"/>
</dbReference>
<keyword evidence="5" id="KW-0418">Kinase</keyword>
<keyword evidence="6" id="KW-0067">ATP-binding</keyword>
<dbReference type="PROSITE" id="PS51178">
    <property type="entry name" value="PASTA"/>
    <property type="match status" value="2"/>
</dbReference>
<proteinExistence type="predicted"/>
<feature type="compositionally biased region" description="Gly residues" evidence="9">
    <location>
        <begin position="417"/>
        <end position="430"/>
    </location>
</feature>
<feature type="domain" description="Protein kinase" evidence="10">
    <location>
        <begin position="18"/>
        <end position="262"/>
    </location>
</feature>
<comment type="catalytic activity">
    <reaction evidence="8">
        <text>L-seryl-[protein] + ATP = O-phospho-L-seryl-[protein] + ADP + H(+)</text>
        <dbReference type="Rhea" id="RHEA:17989"/>
        <dbReference type="Rhea" id="RHEA-COMP:9863"/>
        <dbReference type="Rhea" id="RHEA-COMP:11604"/>
        <dbReference type="ChEBI" id="CHEBI:15378"/>
        <dbReference type="ChEBI" id="CHEBI:29999"/>
        <dbReference type="ChEBI" id="CHEBI:30616"/>
        <dbReference type="ChEBI" id="CHEBI:83421"/>
        <dbReference type="ChEBI" id="CHEBI:456216"/>
        <dbReference type="EC" id="2.7.11.1"/>
    </reaction>
</comment>
<keyword evidence="4" id="KW-0547">Nucleotide-binding</keyword>
<evidence type="ECO:0000256" key="5">
    <source>
        <dbReference type="ARBA" id="ARBA00022777"/>
    </source>
</evidence>
<feature type="compositionally biased region" description="Gly residues" evidence="9">
    <location>
        <begin position="366"/>
        <end position="377"/>
    </location>
</feature>
<gene>
    <name evidence="12" type="ORF">AB0K40_16865</name>
</gene>
<dbReference type="InterPro" id="IPR005543">
    <property type="entry name" value="PASTA_dom"/>
</dbReference>
<evidence type="ECO:0000256" key="9">
    <source>
        <dbReference type="SAM" id="MobiDB-lite"/>
    </source>
</evidence>
<feature type="compositionally biased region" description="Low complexity" evidence="9">
    <location>
        <begin position="520"/>
        <end position="534"/>
    </location>
</feature>
<keyword evidence="3" id="KW-0808">Transferase</keyword>
<feature type="compositionally biased region" description="Low complexity" evidence="9">
    <location>
        <begin position="326"/>
        <end position="346"/>
    </location>
</feature>
<dbReference type="CDD" id="cd06577">
    <property type="entry name" value="PASTA_pknB"/>
    <property type="match status" value="1"/>
</dbReference>
<feature type="region of interest" description="Disordered" evidence="9">
    <location>
        <begin position="733"/>
        <end position="760"/>
    </location>
</feature>
<dbReference type="EMBL" id="JBFARM010000005">
    <property type="protein sequence ID" value="MEV4287176.1"/>
    <property type="molecule type" value="Genomic_DNA"/>
</dbReference>
<dbReference type="RefSeq" id="WP_364450298.1">
    <property type="nucleotide sequence ID" value="NZ_JBFARM010000005.1"/>
</dbReference>
<evidence type="ECO:0000256" key="8">
    <source>
        <dbReference type="ARBA" id="ARBA00048679"/>
    </source>
</evidence>
<evidence type="ECO:0000256" key="2">
    <source>
        <dbReference type="ARBA" id="ARBA00022527"/>
    </source>
</evidence>
<feature type="compositionally biased region" description="Polar residues" evidence="9">
    <location>
        <begin position="487"/>
        <end position="498"/>
    </location>
</feature>